<accession>X0W8D3</accession>
<name>X0W8D3_9ZZZZ</name>
<protein>
    <submittedName>
        <fullName evidence="1">Uncharacterized protein</fullName>
    </submittedName>
</protein>
<organism evidence="1">
    <name type="scientific">marine sediment metagenome</name>
    <dbReference type="NCBI Taxonomy" id="412755"/>
    <lineage>
        <taxon>unclassified sequences</taxon>
        <taxon>metagenomes</taxon>
        <taxon>ecological metagenomes</taxon>
    </lineage>
</organism>
<dbReference type="InterPro" id="IPR013762">
    <property type="entry name" value="Integrase-like_cat_sf"/>
</dbReference>
<comment type="caution">
    <text evidence="1">The sequence shown here is derived from an EMBL/GenBank/DDBJ whole genome shotgun (WGS) entry which is preliminary data.</text>
</comment>
<dbReference type="GO" id="GO:0006310">
    <property type="term" value="P:DNA recombination"/>
    <property type="evidence" value="ECO:0007669"/>
    <property type="project" value="InterPro"/>
</dbReference>
<dbReference type="GO" id="GO:0015074">
    <property type="term" value="P:DNA integration"/>
    <property type="evidence" value="ECO:0007669"/>
    <property type="project" value="InterPro"/>
</dbReference>
<dbReference type="AlphaFoldDB" id="X0W8D3"/>
<dbReference type="GO" id="GO:0003677">
    <property type="term" value="F:DNA binding"/>
    <property type="evidence" value="ECO:0007669"/>
    <property type="project" value="InterPro"/>
</dbReference>
<proteinExistence type="predicted"/>
<dbReference type="Gene3D" id="1.10.443.10">
    <property type="entry name" value="Intergrase catalytic core"/>
    <property type="match status" value="1"/>
</dbReference>
<dbReference type="EMBL" id="BARS01035644">
    <property type="protein sequence ID" value="GAG20868.1"/>
    <property type="molecule type" value="Genomic_DNA"/>
</dbReference>
<reference evidence="1" key="1">
    <citation type="journal article" date="2014" name="Front. Microbiol.">
        <title>High frequency of phylogenetically diverse reductive dehalogenase-homologous genes in deep subseafloor sedimentary metagenomes.</title>
        <authorList>
            <person name="Kawai M."/>
            <person name="Futagami T."/>
            <person name="Toyoda A."/>
            <person name="Takaki Y."/>
            <person name="Nishi S."/>
            <person name="Hori S."/>
            <person name="Arai W."/>
            <person name="Tsubouchi T."/>
            <person name="Morono Y."/>
            <person name="Uchiyama I."/>
            <person name="Ito T."/>
            <person name="Fujiyama A."/>
            <person name="Inagaki F."/>
            <person name="Takami H."/>
        </authorList>
    </citation>
    <scope>NUCLEOTIDE SEQUENCE</scope>
    <source>
        <strain evidence="1">Expedition CK06-06</strain>
    </source>
</reference>
<evidence type="ECO:0000313" key="1">
    <source>
        <dbReference type="EMBL" id="GAG20868.1"/>
    </source>
</evidence>
<gene>
    <name evidence="1" type="ORF">S01H1_54892</name>
</gene>
<sequence>MPAVLQKLMRHANINTTMKYYVNVEADEIAAELWKGFQGQESTILGTIGQDEPKKPSEVPAEGS</sequence>